<accession>A0A495JCI2</accession>
<keyword evidence="2" id="KW-1185">Reference proteome</keyword>
<sequence length="103" mass="11546">MLCPKKNTKVSFENIKEECRVLPLQKRVRLTVACFNVTSDVNNPPNDFGAKLAAILTNGLQQVNCYRVLSTLKDSRDINDEIKYGQGAYTNKNRTKKGKQLGA</sequence>
<comment type="caution">
    <text evidence="1">The sequence shown here is derived from an EMBL/GenBank/DDBJ whole genome shotgun (WGS) entry which is preliminary data.</text>
</comment>
<dbReference type="AlphaFoldDB" id="A0A495JCI2"/>
<reference evidence="1 2" key="1">
    <citation type="submission" date="2018-10" db="EMBL/GenBank/DDBJ databases">
        <title>Genomic Encyclopedia of Archaeal and Bacterial Type Strains, Phase II (KMG-II): from individual species to whole genera.</title>
        <authorList>
            <person name="Goeker M."/>
        </authorList>
    </citation>
    <scope>NUCLEOTIDE SEQUENCE [LARGE SCALE GENOMIC DNA]</scope>
    <source>
        <strain evidence="1 2">DSM 18602</strain>
    </source>
</reference>
<dbReference type="EMBL" id="RBKU01000001">
    <property type="protein sequence ID" value="RKR85779.1"/>
    <property type="molecule type" value="Genomic_DNA"/>
</dbReference>
<evidence type="ECO:0000313" key="2">
    <source>
        <dbReference type="Proteomes" id="UP000268007"/>
    </source>
</evidence>
<gene>
    <name evidence="1" type="ORF">BDD43_6055</name>
</gene>
<name>A0A495JCI2_9SPHI</name>
<organism evidence="1 2">
    <name type="scientific">Mucilaginibacter gracilis</name>
    <dbReference type="NCBI Taxonomy" id="423350"/>
    <lineage>
        <taxon>Bacteria</taxon>
        <taxon>Pseudomonadati</taxon>
        <taxon>Bacteroidota</taxon>
        <taxon>Sphingobacteriia</taxon>
        <taxon>Sphingobacteriales</taxon>
        <taxon>Sphingobacteriaceae</taxon>
        <taxon>Mucilaginibacter</taxon>
    </lineage>
</organism>
<dbReference type="OrthoDB" id="789916at2"/>
<proteinExistence type="predicted"/>
<protein>
    <submittedName>
        <fullName evidence="1">Uncharacterized protein</fullName>
    </submittedName>
</protein>
<dbReference type="RefSeq" id="WP_121201804.1">
    <property type="nucleotide sequence ID" value="NZ_RBKU01000001.1"/>
</dbReference>
<evidence type="ECO:0000313" key="1">
    <source>
        <dbReference type="EMBL" id="RKR85779.1"/>
    </source>
</evidence>
<dbReference type="Proteomes" id="UP000268007">
    <property type="component" value="Unassembled WGS sequence"/>
</dbReference>